<gene>
    <name evidence="4" type="ORF">GF068_32510</name>
</gene>
<evidence type="ECO:0000313" key="4">
    <source>
        <dbReference type="EMBL" id="MRG96612.1"/>
    </source>
</evidence>
<reference evidence="4 5" key="1">
    <citation type="submission" date="2019-10" db="EMBL/GenBank/DDBJ databases">
        <title>A soil myxobacterium in the family Polyangiaceae.</title>
        <authorList>
            <person name="Li Y."/>
            <person name="Wang J."/>
        </authorList>
    </citation>
    <scope>NUCLEOTIDE SEQUENCE [LARGE SCALE GENOMIC DNA]</scope>
    <source>
        <strain evidence="4 5">DSM 14734</strain>
    </source>
</reference>
<dbReference type="Proteomes" id="UP000440224">
    <property type="component" value="Unassembled WGS sequence"/>
</dbReference>
<dbReference type="OrthoDB" id="9766019at2"/>
<dbReference type="RefSeq" id="WP_153823416.1">
    <property type="nucleotide sequence ID" value="NZ_WJIE01000012.1"/>
</dbReference>
<comment type="similarity">
    <text evidence="1">Belongs to the heat shock protein 70 family.</text>
</comment>
<evidence type="ECO:0000256" key="3">
    <source>
        <dbReference type="ARBA" id="ARBA00022840"/>
    </source>
</evidence>
<proteinExistence type="inferred from homology"/>
<sequence>MFVDRPVGIDLGTTNSEIAMLDPSERDLHIYADRFGRRTVPSAVAWDPKGEAFLVGHAARQRRGKTPPPVESIKRKMGQNATVEVGPHALTPEEVSAKILAELRARLSEHLGKQAAEGIEVRVDRAVITVPAYFDAPQVEATRKAGEMAGLEVIGVLQEPTAAAIYHTWKSRLGDGNFLVYDLGGGTFDVSILRCLGGEYQVLAIDGDNYLGGDDLDRRFAEKLRGMLVERGYALDLDVRGDEEDRQRFGRLVHLAQEIKESLSTSEVVSLSKQDFMQDKNGEAVSFEGDIGRAEYEKAIGDLVETTITCCERALARSAETSSVDLGQIDHVVLVGGSTRVPMVVRRVTEAICKKSRSEKPLQDEVDTCVALGAAIHAAQLGGLRIGDADRKIAVSFTTPLVSQGSKLRLGVRVEEAPEGAAEIVIFRGMNGTEEITKATLPDAAGVVVRMDVPLGEEPEQTSRVALRSVEREVLAELPFALYRGDVRPRASALSRPSVVAKDLAIEVVRAGRRERRVLIARGAGLPAEVKSRFFTADQSGAVVLRLLQNRMPIKTLLLQVPRELAVGTPVDLTLRCDDAMRMEARAVVAGQELWAQVEPPAAPRFDPAGAVESLLEEAESTNKSLWGASAQSYRAEADMLVAGIREVVATDPDKLQALCEKLRLLVDWYRGDPNETLSPPMARFESELDDLRRRVYRTSGNLYGMDRAAWEKRLADIEARAMAAYEANDAVAWRRVFNEVQALDETAMQEEFAQMRLDDPAYLERRLRNERYYAQSVERKLVDFVPSSSDVGSMQIAERDKLVAQLHEKVLGPLGSLTADTTDAGALRRKLEGINAETARIDSARERLPSLGLVTERGGS</sequence>
<evidence type="ECO:0000256" key="2">
    <source>
        <dbReference type="ARBA" id="ARBA00022741"/>
    </source>
</evidence>
<name>A0A6N7PWL0_9BACT</name>
<accession>A0A6N7PWL0</accession>
<evidence type="ECO:0000256" key="1">
    <source>
        <dbReference type="ARBA" id="ARBA00007381"/>
    </source>
</evidence>
<dbReference type="PROSITE" id="PS00329">
    <property type="entry name" value="HSP70_2"/>
    <property type="match status" value="1"/>
</dbReference>
<organism evidence="4 5">
    <name type="scientific">Polyangium spumosum</name>
    <dbReference type="NCBI Taxonomy" id="889282"/>
    <lineage>
        <taxon>Bacteria</taxon>
        <taxon>Pseudomonadati</taxon>
        <taxon>Myxococcota</taxon>
        <taxon>Polyangia</taxon>
        <taxon>Polyangiales</taxon>
        <taxon>Polyangiaceae</taxon>
        <taxon>Polyangium</taxon>
    </lineage>
</organism>
<dbReference type="PRINTS" id="PR00301">
    <property type="entry name" value="HEATSHOCK70"/>
</dbReference>
<dbReference type="InterPro" id="IPR043129">
    <property type="entry name" value="ATPase_NBD"/>
</dbReference>
<evidence type="ECO:0000313" key="5">
    <source>
        <dbReference type="Proteomes" id="UP000440224"/>
    </source>
</evidence>
<dbReference type="PANTHER" id="PTHR19375">
    <property type="entry name" value="HEAT SHOCK PROTEIN 70KDA"/>
    <property type="match status" value="1"/>
</dbReference>
<dbReference type="InterPro" id="IPR018181">
    <property type="entry name" value="Heat_shock_70_CS"/>
</dbReference>
<protein>
    <submittedName>
        <fullName evidence="4">Hsp70 family protein</fullName>
    </submittedName>
</protein>
<keyword evidence="3" id="KW-0067">ATP-binding</keyword>
<dbReference type="PROSITE" id="PS01036">
    <property type="entry name" value="HSP70_3"/>
    <property type="match status" value="1"/>
</dbReference>
<keyword evidence="5" id="KW-1185">Reference proteome</keyword>
<dbReference type="Gene3D" id="3.90.640.10">
    <property type="entry name" value="Actin, Chain A, domain 4"/>
    <property type="match status" value="1"/>
</dbReference>
<dbReference type="PROSITE" id="PS00297">
    <property type="entry name" value="HSP70_1"/>
    <property type="match status" value="1"/>
</dbReference>
<dbReference type="AlphaFoldDB" id="A0A6N7PWL0"/>
<dbReference type="SUPFAM" id="SSF53067">
    <property type="entry name" value="Actin-like ATPase domain"/>
    <property type="match status" value="2"/>
</dbReference>
<dbReference type="Gene3D" id="3.30.420.40">
    <property type="match status" value="2"/>
</dbReference>
<comment type="caution">
    <text evidence="4">The sequence shown here is derived from an EMBL/GenBank/DDBJ whole genome shotgun (WGS) entry which is preliminary data.</text>
</comment>
<dbReference type="GO" id="GO:0005524">
    <property type="term" value="F:ATP binding"/>
    <property type="evidence" value="ECO:0007669"/>
    <property type="project" value="UniProtKB-KW"/>
</dbReference>
<dbReference type="GO" id="GO:0140662">
    <property type="term" value="F:ATP-dependent protein folding chaperone"/>
    <property type="evidence" value="ECO:0007669"/>
    <property type="project" value="InterPro"/>
</dbReference>
<dbReference type="Pfam" id="PF00012">
    <property type="entry name" value="HSP70"/>
    <property type="match status" value="1"/>
</dbReference>
<keyword evidence="2" id="KW-0547">Nucleotide-binding</keyword>
<dbReference type="InterPro" id="IPR013126">
    <property type="entry name" value="Hsp_70_fam"/>
</dbReference>
<dbReference type="EMBL" id="WJIE01000012">
    <property type="protein sequence ID" value="MRG96612.1"/>
    <property type="molecule type" value="Genomic_DNA"/>
</dbReference>
<dbReference type="CDD" id="cd24029">
    <property type="entry name" value="ASKHA_NBD_HSP70_DnaK_HscA_HscC"/>
    <property type="match status" value="1"/>
</dbReference>